<keyword evidence="1" id="KW-0812">Transmembrane</keyword>
<comment type="similarity">
    <text evidence="1">Belongs to the pecanex family.</text>
</comment>
<evidence type="ECO:0000256" key="1">
    <source>
        <dbReference type="RuleBase" id="RU367089"/>
    </source>
</evidence>
<evidence type="ECO:0000313" key="3">
    <source>
        <dbReference type="Proteomes" id="UP000694892"/>
    </source>
</evidence>
<comment type="caution">
    <text evidence="1">Lacks conserved residue(s) required for the propagation of feature annotation.</text>
</comment>
<dbReference type="OMA" id="GRRKFHW"/>
<dbReference type="Proteomes" id="UP000694892">
    <property type="component" value="Chromosome 5L"/>
</dbReference>
<keyword evidence="1" id="KW-0472">Membrane</keyword>
<dbReference type="GO" id="GO:0016020">
    <property type="term" value="C:membrane"/>
    <property type="evidence" value="ECO:0007669"/>
    <property type="project" value="UniProtKB-SubCell"/>
</dbReference>
<gene>
    <name evidence="2" type="ORF">XELAEV_18026935mg</name>
</gene>
<sequence length="78" mass="8846">MASQVLQILRQGVWAALTGGWYHDPESSQFNNTCHLYLWIILLVLPLGMYLVPLVLVPPLSHPLQQDQITLAVTRTEH</sequence>
<reference evidence="3" key="1">
    <citation type="journal article" date="2016" name="Nature">
        <title>Genome evolution in the allotetraploid frog Xenopus laevis.</title>
        <authorList>
            <person name="Session A.M."/>
            <person name="Uno Y."/>
            <person name="Kwon T."/>
            <person name="Chapman J.A."/>
            <person name="Toyoda A."/>
            <person name="Takahashi S."/>
            <person name="Fukui A."/>
            <person name="Hikosaka A."/>
            <person name="Suzuki A."/>
            <person name="Kondo M."/>
            <person name="van Heeringen S.J."/>
            <person name="Quigley I."/>
            <person name="Heinz S."/>
            <person name="Ogino H."/>
            <person name="Ochi H."/>
            <person name="Hellsten U."/>
            <person name="Lyons J.B."/>
            <person name="Simakov O."/>
            <person name="Putnam N."/>
            <person name="Stites J."/>
            <person name="Kuroki Y."/>
            <person name="Tanaka T."/>
            <person name="Michiue T."/>
            <person name="Watanabe M."/>
            <person name="Bogdanovic O."/>
            <person name="Lister R."/>
            <person name="Georgiou G."/>
            <person name="Paranjpe S.S."/>
            <person name="van Kruijsbergen I."/>
            <person name="Shu S."/>
            <person name="Carlson J."/>
            <person name="Kinoshita T."/>
            <person name="Ohta Y."/>
            <person name="Mawaribuchi S."/>
            <person name="Jenkins J."/>
            <person name="Grimwood J."/>
            <person name="Schmutz J."/>
            <person name="Mitros T."/>
            <person name="Mozaffari S.V."/>
            <person name="Suzuki Y."/>
            <person name="Haramoto Y."/>
            <person name="Yamamoto T.S."/>
            <person name="Takagi C."/>
            <person name="Heald R."/>
            <person name="Miller K."/>
            <person name="Haudenschild C."/>
            <person name="Kitzman J."/>
            <person name="Nakayama T."/>
            <person name="Izutsu Y."/>
            <person name="Robert J."/>
            <person name="Fortriede J."/>
            <person name="Burns K."/>
            <person name="Lotay V."/>
            <person name="Karimi K."/>
            <person name="Yasuoka Y."/>
            <person name="Dichmann D.S."/>
            <person name="Flajnik M.F."/>
            <person name="Houston D.W."/>
            <person name="Shendure J."/>
            <person name="DuPasquier L."/>
            <person name="Vize P.D."/>
            <person name="Zorn A.M."/>
            <person name="Ito M."/>
            <person name="Marcotte E.M."/>
            <person name="Wallingford J.B."/>
            <person name="Ito Y."/>
            <person name="Asashima M."/>
            <person name="Ueno N."/>
            <person name="Matsuda Y."/>
            <person name="Veenstra G.J."/>
            <person name="Fujiyama A."/>
            <person name="Harland R.M."/>
            <person name="Taira M."/>
            <person name="Rokhsar D.S."/>
        </authorList>
    </citation>
    <scope>NUCLEOTIDE SEQUENCE [LARGE SCALE GENOMIC DNA]</scope>
    <source>
        <strain evidence="3">J</strain>
    </source>
</reference>
<dbReference type="EMBL" id="CM004474">
    <property type="protein sequence ID" value="OCT80126.1"/>
    <property type="molecule type" value="Genomic_DNA"/>
</dbReference>
<dbReference type="InterPro" id="IPR039797">
    <property type="entry name" value="Pecanex"/>
</dbReference>
<keyword evidence="1" id="KW-1133">Transmembrane helix</keyword>
<comment type="subcellular location">
    <subcellularLocation>
        <location evidence="1">Membrane</location>
        <topology evidence="1">Multi-pass membrane protein</topology>
    </subcellularLocation>
</comment>
<name>A0A974CX68_XENLA</name>
<organism evidence="2 3">
    <name type="scientific">Xenopus laevis</name>
    <name type="common">African clawed frog</name>
    <dbReference type="NCBI Taxonomy" id="8355"/>
    <lineage>
        <taxon>Eukaryota</taxon>
        <taxon>Metazoa</taxon>
        <taxon>Chordata</taxon>
        <taxon>Craniata</taxon>
        <taxon>Vertebrata</taxon>
        <taxon>Euteleostomi</taxon>
        <taxon>Amphibia</taxon>
        <taxon>Batrachia</taxon>
        <taxon>Anura</taxon>
        <taxon>Pipoidea</taxon>
        <taxon>Pipidae</taxon>
        <taxon>Xenopodinae</taxon>
        <taxon>Xenopus</taxon>
        <taxon>Xenopus</taxon>
    </lineage>
</organism>
<protein>
    <recommendedName>
        <fullName evidence="1">Pecanex-like protein</fullName>
    </recommendedName>
</protein>
<evidence type="ECO:0000313" key="2">
    <source>
        <dbReference type="EMBL" id="OCT80126.1"/>
    </source>
</evidence>
<dbReference type="PANTHER" id="PTHR12372">
    <property type="entry name" value="PECANEX"/>
    <property type="match status" value="1"/>
</dbReference>
<dbReference type="PANTHER" id="PTHR12372:SF5">
    <property type="entry name" value="PECANEX-LIKE PROTEIN 2"/>
    <property type="match status" value="1"/>
</dbReference>
<proteinExistence type="inferred from homology"/>
<accession>A0A974CX68</accession>
<feature type="transmembrane region" description="Helical" evidence="1">
    <location>
        <begin position="36"/>
        <end position="57"/>
    </location>
</feature>
<dbReference type="AlphaFoldDB" id="A0A974CX68"/>